<organism evidence="2 3">
    <name type="scientific">Candidatus Faeciplasma avium</name>
    <dbReference type="NCBI Taxonomy" id="2840798"/>
    <lineage>
        <taxon>Bacteria</taxon>
        <taxon>Bacillati</taxon>
        <taxon>Bacillota</taxon>
        <taxon>Clostridia</taxon>
        <taxon>Eubacteriales</taxon>
        <taxon>Oscillospiraceae</taxon>
        <taxon>Oscillospiraceae incertae sedis</taxon>
        <taxon>Candidatus Faeciplasma</taxon>
    </lineage>
</organism>
<dbReference type="NCBIfam" id="TIGR02593">
    <property type="entry name" value="CRISPR_cas5"/>
    <property type="match status" value="1"/>
</dbReference>
<reference evidence="2" key="2">
    <citation type="journal article" date="2021" name="PeerJ">
        <title>Extensive microbial diversity within the chicken gut microbiome revealed by metagenomics and culture.</title>
        <authorList>
            <person name="Gilroy R."/>
            <person name="Ravi A."/>
            <person name="Getino M."/>
            <person name="Pursley I."/>
            <person name="Horton D.L."/>
            <person name="Alikhan N.F."/>
            <person name="Baker D."/>
            <person name="Gharbi K."/>
            <person name="Hall N."/>
            <person name="Watson M."/>
            <person name="Adriaenssens E.M."/>
            <person name="Foster-Nyarko E."/>
            <person name="Jarju S."/>
            <person name="Secka A."/>
            <person name="Antonio M."/>
            <person name="Oren A."/>
            <person name="Chaudhuri R.R."/>
            <person name="La Ragione R."/>
            <person name="Hildebrand F."/>
            <person name="Pallen M.J."/>
        </authorList>
    </citation>
    <scope>NUCLEOTIDE SEQUENCE</scope>
    <source>
        <strain evidence="2">1370</strain>
    </source>
</reference>
<protein>
    <submittedName>
        <fullName evidence="2">Type I-E CRISPR-associated protein Cas5/CasD</fullName>
    </submittedName>
</protein>
<evidence type="ECO:0000313" key="3">
    <source>
        <dbReference type="Proteomes" id="UP000823960"/>
    </source>
</evidence>
<dbReference type="InterPro" id="IPR021124">
    <property type="entry name" value="CRISPR-assoc_prot_Cas5"/>
</dbReference>
<comment type="caution">
    <text evidence="2">The sequence shown here is derived from an EMBL/GenBank/DDBJ whole genome shotgun (WGS) entry which is preliminary data.</text>
</comment>
<sequence length="227" mass="25638">MGTLLLRLAAPLQSWGIDSKFETRRTEREPSKSGVIGLLAAALGVSRDDEATLARLSSMRFGIRVEQEGELLRDYHTARNEKTTYVTHRYYLSDAVFLAALESEDEELLSELENALHHPVFPLFLGRRSCPPTLPISLGVRKTGLLQTLNSEPWRASERYMHKAENPSLRILLEASDPLSSAKSVKDLPASFSPFCRRYTYRAMSDEEFIEPPSIGDTEHDAMQELR</sequence>
<gene>
    <name evidence="2" type="primary">cas5e</name>
    <name evidence="2" type="ORF">IAD28_04930</name>
</gene>
<reference evidence="2" key="1">
    <citation type="submission" date="2020-10" db="EMBL/GenBank/DDBJ databases">
        <authorList>
            <person name="Gilroy R."/>
        </authorList>
    </citation>
    <scope>NUCLEOTIDE SEQUENCE</scope>
    <source>
        <strain evidence="2">1370</strain>
    </source>
</reference>
<evidence type="ECO:0000256" key="1">
    <source>
        <dbReference type="ARBA" id="ARBA00023118"/>
    </source>
</evidence>
<accession>A0A9D1NRP8</accession>
<dbReference type="NCBIfam" id="TIGR01868">
    <property type="entry name" value="casD_Cas5e"/>
    <property type="match status" value="2"/>
</dbReference>
<proteinExistence type="predicted"/>
<dbReference type="EMBL" id="DVOL01000067">
    <property type="protein sequence ID" value="HIV11016.1"/>
    <property type="molecule type" value="Genomic_DNA"/>
</dbReference>
<dbReference type="GO" id="GO:0043571">
    <property type="term" value="P:maintenance of CRISPR repeat elements"/>
    <property type="evidence" value="ECO:0007669"/>
    <property type="project" value="InterPro"/>
</dbReference>
<dbReference type="CDD" id="cd09756">
    <property type="entry name" value="Cas5_I-E"/>
    <property type="match status" value="1"/>
</dbReference>
<dbReference type="Gene3D" id="3.30.70.2660">
    <property type="match status" value="1"/>
</dbReference>
<dbReference type="GO" id="GO:0051607">
    <property type="term" value="P:defense response to virus"/>
    <property type="evidence" value="ECO:0007669"/>
    <property type="project" value="UniProtKB-KW"/>
</dbReference>
<evidence type="ECO:0000313" key="2">
    <source>
        <dbReference type="EMBL" id="HIV11016.1"/>
    </source>
</evidence>
<dbReference type="Proteomes" id="UP000823960">
    <property type="component" value="Unassembled WGS sequence"/>
</dbReference>
<keyword evidence="1" id="KW-0051">Antiviral defense</keyword>
<name>A0A9D1NRP8_9FIRM</name>
<dbReference type="Pfam" id="PF09704">
    <property type="entry name" value="Cas_Cas5d"/>
    <property type="match status" value="1"/>
</dbReference>
<dbReference type="AlphaFoldDB" id="A0A9D1NRP8"/>
<dbReference type="InterPro" id="IPR010147">
    <property type="entry name" value="CRISPR-assoc_prot_CasD"/>
</dbReference>
<dbReference type="InterPro" id="IPR013422">
    <property type="entry name" value="CRISPR-assoc_prot_Cas5_N"/>
</dbReference>
<dbReference type="GO" id="GO:0003723">
    <property type="term" value="F:RNA binding"/>
    <property type="evidence" value="ECO:0007669"/>
    <property type="project" value="InterPro"/>
</dbReference>